<protein>
    <submittedName>
        <fullName evidence="2">Uncharacterized protein</fullName>
    </submittedName>
</protein>
<dbReference type="Gene3D" id="1.50.10.10">
    <property type="match status" value="1"/>
</dbReference>
<organism evidence="2 3">
    <name type="scientific">Thalassobellus suaedae</name>
    <dbReference type="NCBI Taxonomy" id="3074124"/>
    <lineage>
        <taxon>Bacteria</taxon>
        <taxon>Pseudomonadati</taxon>
        <taxon>Bacteroidota</taxon>
        <taxon>Flavobacteriia</taxon>
        <taxon>Flavobacteriales</taxon>
        <taxon>Flavobacteriaceae</taxon>
        <taxon>Thalassobellus</taxon>
    </lineage>
</organism>
<feature type="chain" id="PRO_5045308576" evidence="1">
    <location>
        <begin position="22"/>
        <end position="724"/>
    </location>
</feature>
<dbReference type="InterPro" id="IPR012341">
    <property type="entry name" value="6hp_glycosidase-like_sf"/>
</dbReference>
<name>A0ABY9XY19_9FLAO</name>
<sequence>MKKTNLLFLLTLAFISIYSCNKSLKTPQKIDRKAVVTRHNVQIKQIDTLGSLSVGNGRFAFTVDATGLQSFPEHYALGVPLGTQSEWGWHTLPNSENFEFSETLKGYDLNGNPNSLYAIQNREVERNMAAADYFRANPHRLQLGNVGLEILKENGALAKPEDLKNINQELNLWTGKIESRFTVEGVPVKVITYGNSKTDGIATKIESPLLQEKRIKVKLRFPYPTNQFADRGVNYSNSDMHQTNVDEKESGKDFVFNRTLDYDTYFVEANFNTKATVTKIEDHYYTLLPDAENNFEVAVNFYQNKEQHVLTYNETEENSITAWETFWQSGGAVDFSECTDSRAFELERRVVLSQYLTRAQCAGNYPVQETGLTYNSWYGKPHMEMYWWHAAHYPLWGRTPLLENSMGWYFSAYDNAKLIAERQGYKGVRWQKMTDHDAGEAPSNVGSFLIWQQPHVIYLAEMIYRNNPSNENLEKYQKLIFSTAEFMASYPNYDAENDRYILGKGVIPAQECFNKLETFNPPWELAYWKWGLQTAQKWQERLGLEPQKDWQKIIDKLSPMAQKDGVYLVAESVPNSYDSTSEHLIDHPAVLGALSALPHNNYVDLEVMNRTFDLVDKVWTWNHTWGWDFPLEAMAATRLNRPEDAIKGLLRDEITNTYLPNGHNYQNERLTLYLPGNGGILSAVALMCAGYDGNTITNPGFPKDGTWNVKWEVLTPYALTTNHI</sequence>
<keyword evidence="1" id="KW-0732">Signal</keyword>
<proteinExistence type="predicted"/>
<feature type="signal peptide" evidence="1">
    <location>
        <begin position="1"/>
        <end position="21"/>
    </location>
</feature>
<dbReference type="PROSITE" id="PS51257">
    <property type="entry name" value="PROKAR_LIPOPROTEIN"/>
    <property type="match status" value="1"/>
</dbReference>
<evidence type="ECO:0000256" key="1">
    <source>
        <dbReference type="SAM" id="SignalP"/>
    </source>
</evidence>
<dbReference type="SUPFAM" id="SSF48208">
    <property type="entry name" value="Six-hairpin glycosidases"/>
    <property type="match status" value="1"/>
</dbReference>
<evidence type="ECO:0000313" key="2">
    <source>
        <dbReference type="EMBL" id="WNH10743.1"/>
    </source>
</evidence>
<dbReference type="Proteomes" id="UP001302806">
    <property type="component" value="Chromosome"/>
</dbReference>
<gene>
    <name evidence="2" type="ORF">RHP51_08935</name>
</gene>
<dbReference type="RefSeq" id="WP_415866979.1">
    <property type="nucleotide sequence ID" value="NZ_CP134537.1"/>
</dbReference>
<evidence type="ECO:0000313" key="3">
    <source>
        <dbReference type="Proteomes" id="UP001302806"/>
    </source>
</evidence>
<reference evidence="2 3" key="1">
    <citation type="submission" date="2023-09" db="EMBL/GenBank/DDBJ databases">
        <title>Thalassobella suaedae gen. nov., sp. nov., a marine bacterium of the family Flavobacteriaceae isolated from a halophyte Suaeda japonica.</title>
        <authorList>
            <person name="Lee S.Y."/>
            <person name="Hwang C.Y."/>
        </authorList>
    </citation>
    <scope>NUCLEOTIDE SEQUENCE [LARGE SCALE GENOMIC DNA]</scope>
    <source>
        <strain evidence="2 3">HL-DH14</strain>
    </source>
</reference>
<dbReference type="EMBL" id="CP134537">
    <property type="protein sequence ID" value="WNH10743.1"/>
    <property type="molecule type" value="Genomic_DNA"/>
</dbReference>
<accession>A0ABY9XY19</accession>
<dbReference type="InterPro" id="IPR008928">
    <property type="entry name" value="6-hairpin_glycosidase_sf"/>
</dbReference>